<dbReference type="GO" id="GO:0015344">
    <property type="term" value="F:siderophore uptake transmembrane transporter activity"/>
    <property type="evidence" value="ECO:0007669"/>
    <property type="project" value="TreeGrafter"/>
</dbReference>
<dbReference type="SUPFAM" id="SSF56935">
    <property type="entry name" value="Porins"/>
    <property type="match status" value="1"/>
</dbReference>
<dbReference type="Proteomes" id="UP000283589">
    <property type="component" value="Unassembled WGS sequence"/>
</dbReference>
<keyword evidence="5" id="KW-0732">Signal</keyword>
<dbReference type="InterPro" id="IPR008969">
    <property type="entry name" value="CarboxyPept-like_regulatory"/>
</dbReference>
<protein>
    <recommendedName>
        <fullName evidence="8">TonB-dependent receptor plug domain-containing protein</fullName>
    </recommendedName>
</protein>
<dbReference type="Proteomes" id="UP000286063">
    <property type="component" value="Unassembled WGS sequence"/>
</dbReference>
<accession>A0A412WZM0</accession>
<gene>
    <name evidence="9" type="ORF">DWW18_11530</name>
    <name evidence="11" type="ORF">DWZ68_05825</name>
    <name evidence="10" type="ORF">DXA50_01680</name>
</gene>
<dbReference type="Proteomes" id="UP000286038">
    <property type="component" value="Unassembled WGS sequence"/>
</dbReference>
<reference evidence="12 13" key="1">
    <citation type="submission" date="2018-08" db="EMBL/GenBank/DDBJ databases">
        <title>A genome reference for cultivated species of the human gut microbiota.</title>
        <authorList>
            <person name="Zou Y."/>
            <person name="Xue W."/>
            <person name="Luo G."/>
        </authorList>
    </citation>
    <scope>NUCLEOTIDE SEQUENCE [LARGE SCALE GENOMIC DNA]</scope>
    <source>
        <strain evidence="9 12">AF14-49</strain>
        <strain evidence="11 13">AF34-33</strain>
        <strain evidence="10 14">OF02-7</strain>
    </source>
</reference>
<keyword evidence="7" id="KW-0998">Cell outer membrane</keyword>
<dbReference type="InterPro" id="IPR036942">
    <property type="entry name" value="Beta-barrel_TonB_sf"/>
</dbReference>
<evidence type="ECO:0000259" key="8">
    <source>
        <dbReference type="Pfam" id="PF07715"/>
    </source>
</evidence>
<keyword evidence="3" id="KW-1134">Transmembrane beta strand</keyword>
<evidence type="ECO:0000313" key="14">
    <source>
        <dbReference type="Proteomes" id="UP000286063"/>
    </source>
</evidence>
<dbReference type="EMBL" id="QSCR01000002">
    <property type="protein sequence ID" value="RGY20798.1"/>
    <property type="molecule type" value="Genomic_DNA"/>
</dbReference>
<feature type="domain" description="TonB-dependent receptor plug" evidence="8">
    <location>
        <begin position="207"/>
        <end position="294"/>
    </location>
</feature>
<evidence type="ECO:0000256" key="1">
    <source>
        <dbReference type="ARBA" id="ARBA00004571"/>
    </source>
</evidence>
<dbReference type="Gene3D" id="2.40.170.20">
    <property type="entry name" value="TonB-dependent receptor, beta-barrel domain"/>
    <property type="match status" value="1"/>
</dbReference>
<evidence type="ECO:0000256" key="5">
    <source>
        <dbReference type="ARBA" id="ARBA00022729"/>
    </source>
</evidence>
<dbReference type="PANTHER" id="PTHR30069:SF29">
    <property type="entry name" value="HEMOGLOBIN AND HEMOGLOBIN-HAPTOGLOBIN-BINDING PROTEIN 1-RELATED"/>
    <property type="match status" value="1"/>
</dbReference>
<evidence type="ECO:0000313" key="12">
    <source>
        <dbReference type="Proteomes" id="UP000283589"/>
    </source>
</evidence>
<dbReference type="AlphaFoldDB" id="A0A412WZM0"/>
<dbReference type="STRING" id="1121130.GCA_000519105_00029"/>
<evidence type="ECO:0000256" key="3">
    <source>
        <dbReference type="ARBA" id="ARBA00022452"/>
    </source>
</evidence>
<sequence length="873" mass="102036">MHAGLILILLIFCIMKGNAQEVFSFTFRETPVEEVLGKIEQQTGYIFSYSPSILHQCSLKTISIKQANLEQVLNLLFKSSNISWEKLGRYIILKQGKRFFIVYGRIYDRGSRERLIGASVYDSRLHVGAATNNYGFYTLIVPEGEVCLNYSYVGYQRASFQFYLKSDTVIHIELKPMLNLDEIVVVQPNIPGWVKNSQPGQVEFPIFTATVIPKLLGESDLLKAVQLFPGVRVGMEGIAGILVRGGNRDENQFLIDDIPLYNANHLLGFFSVFNSDAVKNVNFYKSSFPARYGGHLSSIMDIRLKEGNLQEYHGSFSIGLLSSKFNIEGPIERNRSSFNITARRTYLDLLGAPIYAAINNTKDSKEKIGYNFTDINIKLTRIFSQQNALSLILFYGNDYLKYKKDEKESYYIEPDRTRDYMRGTWGNWGVGLRWDKMISTGLYANTVLSYNQYRAFMNKKYRHENASGDTIRLKKIRFKSGQEEWRLKSDLTWAMKHWSRLYFGGHYIYHVFTPEKRTTLNRIEEEMPSRKLVNYKEYAHELALYLEDKITIQEKWIVHPGIRAILFYVGSTNYFSLEPRFSIQYNWTDHWETKASYTLMSQYIHQLGSSTMNMPTDLWVPVSDNVKPMKSHQCVLGIYYHPCTQWHFSLEGFYKTHNHLLNDYNGVDVTLEYSDWKENVHSGKGHSYGLEWMGQKTGGRTNGWINYTLSRAYRWFPDGSINQGRRFPAKYDSRHMLNLVLLHKFSNFFDISATWTFNNGFYTTQPLERYNTPTHLPGEKGEEKKDIIFHIEKRNNMKTPDYHRLDLGFNFHRRRKHGISTWSINLYNAYCRQNTIELSPDYDSKYGNREERQYFSNDWLFPIIPSFSYTFTF</sequence>
<keyword evidence="4" id="KW-0812">Transmembrane</keyword>
<evidence type="ECO:0000313" key="13">
    <source>
        <dbReference type="Proteomes" id="UP000286038"/>
    </source>
</evidence>
<dbReference type="EMBL" id="QRZA01000014">
    <property type="protein sequence ID" value="RGV33234.1"/>
    <property type="molecule type" value="Genomic_DNA"/>
</dbReference>
<evidence type="ECO:0000256" key="6">
    <source>
        <dbReference type="ARBA" id="ARBA00023136"/>
    </source>
</evidence>
<dbReference type="GO" id="GO:0009279">
    <property type="term" value="C:cell outer membrane"/>
    <property type="evidence" value="ECO:0007669"/>
    <property type="project" value="UniProtKB-SubCell"/>
</dbReference>
<dbReference type="InterPro" id="IPR037066">
    <property type="entry name" value="Plug_dom_sf"/>
</dbReference>
<evidence type="ECO:0000256" key="2">
    <source>
        <dbReference type="ARBA" id="ARBA00022448"/>
    </source>
</evidence>
<evidence type="ECO:0000313" key="9">
    <source>
        <dbReference type="EMBL" id="RGV33234.1"/>
    </source>
</evidence>
<comment type="subcellular location">
    <subcellularLocation>
        <location evidence="1">Cell outer membrane</location>
        <topology evidence="1">Multi-pass membrane protein</topology>
    </subcellularLocation>
</comment>
<dbReference type="InterPro" id="IPR012910">
    <property type="entry name" value="Plug_dom"/>
</dbReference>
<dbReference type="Pfam" id="PF13715">
    <property type="entry name" value="CarbopepD_reg_2"/>
    <property type="match status" value="1"/>
</dbReference>
<proteinExistence type="predicted"/>
<organism evidence="9 12">
    <name type="scientific">Butyricimonas virosa</name>
    <dbReference type="NCBI Taxonomy" id="544645"/>
    <lineage>
        <taxon>Bacteria</taxon>
        <taxon>Pseudomonadati</taxon>
        <taxon>Bacteroidota</taxon>
        <taxon>Bacteroidia</taxon>
        <taxon>Bacteroidales</taxon>
        <taxon>Odoribacteraceae</taxon>
        <taxon>Butyricimonas</taxon>
    </lineage>
</organism>
<comment type="caution">
    <text evidence="9">The sequence shown here is derived from an EMBL/GenBank/DDBJ whole genome shotgun (WGS) entry which is preliminary data.</text>
</comment>
<dbReference type="OrthoDB" id="9803050at2"/>
<evidence type="ECO:0000313" key="11">
    <source>
        <dbReference type="EMBL" id="RHM45436.1"/>
    </source>
</evidence>
<dbReference type="Gene3D" id="3.55.50.30">
    <property type="match status" value="1"/>
</dbReference>
<dbReference type="InterPro" id="IPR039426">
    <property type="entry name" value="TonB-dep_rcpt-like"/>
</dbReference>
<dbReference type="EMBL" id="QRPV01000004">
    <property type="protein sequence ID" value="RHM45436.1"/>
    <property type="molecule type" value="Genomic_DNA"/>
</dbReference>
<dbReference type="GO" id="GO:0044718">
    <property type="term" value="P:siderophore transmembrane transport"/>
    <property type="evidence" value="ECO:0007669"/>
    <property type="project" value="TreeGrafter"/>
</dbReference>
<keyword evidence="2" id="KW-0813">Transport</keyword>
<evidence type="ECO:0000313" key="10">
    <source>
        <dbReference type="EMBL" id="RGY20798.1"/>
    </source>
</evidence>
<dbReference type="PANTHER" id="PTHR30069">
    <property type="entry name" value="TONB-DEPENDENT OUTER MEMBRANE RECEPTOR"/>
    <property type="match status" value="1"/>
</dbReference>
<dbReference type="Pfam" id="PF07715">
    <property type="entry name" value="Plug"/>
    <property type="match status" value="1"/>
</dbReference>
<dbReference type="SUPFAM" id="SSF49464">
    <property type="entry name" value="Carboxypeptidase regulatory domain-like"/>
    <property type="match status" value="1"/>
</dbReference>
<name>A0A412WZM0_9BACT</name>
<dbReference type="Gene3D" id="2.170.130.10">
    <property type="entry name" value="TonB-dependent receptor, plug domain"/>
    <property type="match status" value="1"/>
</dbReference>
<evidence type="ECO:0000256" key="4">
    <source>
        <dbReference type="ARBA" id="ARBA00022692"/>
    </source>
</evidence>
<keyword evidence="6" id="KW-0472">Membrane</keyword>
<evidence type="ECO:0000256" key="7">
    <source>
        <dbReference type="ARBA" id="ARBA00023237"/>
    </source>
</evidence>